<gene>
    <name evidence="10" type="primary">Avt2</name>
    <name evidence="10" type="ORF">CENUNI_R11140</name>
</gene>
<evidence type="ECO:0000256" key="2">
    <source>
        <dbReference type="ARBA" id="ARBA00008066"/>
    </source>
</evidence>
<feature type="transmembrane region" description="Helical" evidence="8">
    <location>
        <begin position="177"/>
        <end position="196"/>
    </location>
</feature>
<evidence type="ECO:0000256" key="6">
    <source>
        <dbReference type="ARBA" id="ARBA00022989"/>
    </source>
</evidence>
<feature type="non-terminal residue" evidence="10">
    <location>
        <position position="1"/>
    </location>
</feature>
<evidence type="ECO:0000256" key="7">
    <source>
        <dbReference type="ARBA" id="ARBA00023136"/>
    </source>
</evidence>
<evidence type="ECO:0000256" key="3">
    <source>
        <dbReference type="ARBA" id="ARBA00022448"/>
    </source>
</evidence>
<evidence type="ECO:0000313" key="10">
    <source>
        <dbReference type="EMBL" id="NWR77279.1"/>
    </source>
</evidence>
<feature type="transmembrane region" description="Helical" evidence="8">
    <location>
        <begin position="149"/>
        <end position="165"/>
    </location>
</feature>
<dbReference type="PANTHER" id="PTHR22950:SF226">
    <property type="entry name" value="SODIUM-COUPLED NEUTRAL AMINO ACID TRANSPORTER 8-RELATED"/>
    <property type="match status" value="1"/>
</dbReference>
<dbReference type="AlphaFoldDB" id="A0A7K5A101"/>
<dbReference type="Pfam" id="PF01490">
    <property type="entry name" value="Aa_trans"/>
    <property type="match status" value="1"/>
</dbReference>
<keyword evidence="11" id="KW-1185">Reference proteome</keyword>
<comment type="similarity">
    <text evidence="2">Belongs to the amino acid/polyamine transporter 2 family.</text>
</comment>
<dbReference type="PANTHER" id="PTHR22950">
    <property type="entry name" value="AMINO ACID TRANSPORTER"/>
    <property type="match status" value="1"/>
</dbReference>
<dbReference type="InterPro" id="IPR013057">
    <property type="entry name" value="AA_transpt_TM"/>
</dbReference>
<keyword evidence="3" id="KW-0813">Transport</keyword>
<dbReference type="OrthoDB" id="438545at2759"/>
<feature type="transmembrane region" description="Helical" evidence="8">
    <location>
        <begin position="401"/>
        <end position="429"/>
    </location>
</feature>
<feature type="transmembrane region" description="Helical" evidence="8">
    <location>
        <begin position="368"/>
        <end position="389"/>
    </location>
</feature>
<feature type="non-terminal residue" evidence="10">
    <location>
        <position position="430"/>
    </location>
</feature>
<feature type="domain" description="Amino acid transporter transmembrane" evidence="9">
    <location>
        <begin position="23"/>
        <end position="385"/>
    </location>
</feature>
<evidence type="ECO:0000259" key="9">
    <source>
        <dbReference type="Pfam" id="PF01490"/>
    </source>
</evidence>
<keyword evidence="4 8" id="KW-0812">Transmembrane</keyword>
<dbReference type="EMBL" id="VYZI01000445">
    <property type="protein sequence ID" value="NWR77279.1"/>
    <property type="molecule type" value="Genomic_DNA"/>
</dbReference>
<keyword evidence="6 8" id="KW-1133">Transmembrane helix</keyword>
<feature type="transmembrane region" description="Helical" evidence="8">
    <location>
        <begin position="251"/>
        <end position="274"/>
    </location>
</feature>
<feature type="transmembrane region" description="Helical" evidence="8">
    <location>
        <begin position="21"/>
        <end position="44"/>
    </location>
</feature>
<feature type="transmembrane region" description="Helical" evidence="8">
    <location>
        <begin position="216"/>
        <end position="239"/>
    </location>
</feature>
<comment type="subcellular location">
    <subcellularLocation>
        <location evidence="1">Membrane</location>
        <topology evidence="1">Multi-pass membrane protein</topology>
    </subcellularLocation>
</comment>
<evidence type="ECO:0000313" key="11">
    <source>
        <dbReference type="Proteomes" id="UP000517892"/>
    </source>
</evidence>
<keyword evidence="7 8" id="KW-0472">Membrane</keyword>
<feature type="transmembrane region" description="Helical" evidence="8">
    <location>
        <begin position="345"/>
        <end position="362"/>
    </location>
</feature>
<reference evidence="10 11" key="1">
    <citation type="submission" date="2019-09" db="EMBL/GenBank/DDBJ databases">
        <title>Bird 10,000 Genomes (B10K) Project - Family phase.</title>
        <authorList>
            <person name="Zhang G."/>
        </authorList>
    </citation>
    <scope>NUCLEOTIDE SEQUENCE [LARGE SCALE GENOMIC DNA]</scope>
    <source>
        <strain evidence="10">B10K-DU-017-25</strain>
        <tissue evidence="10">Mixed tissue sample</tissue>
    </source>
</reference>
<feature type="transmembrane region" description="Helical" evidence="8">
    <location>
        <begin position="50"/>
        <end position="77"/>
    </location>
</feature>
<feature type="transmembrane region" description="Helical" evidence="8">
    <location>
        <begin position="98"/>
        <end position="119"/>
    </location>
</feature>
<evidence type="ECO:0000256" key="8">
    <source>
        <dbReference type="SAM" id="Phobius"/>
    </source>
</evidence>
<evidence type="ECO:0000256" key="4">
    <source>
        <dbReference type="ARBA" id="ARBA00022692"/>
    </source>
</evidence>
<dbReference type="GO" id="GO:0016020">
    <property type="term" value="C:membrane"/>
    <property type="evidence" value="ECO:0007669"/>
    <property type="project" value="UniProtKB-SubCell"/>
</dbReference>
<protein>
    <submittedName>
        <fullName evidence="10">AVT2 protein</fullName>
    </submittedName>
</protein>
<evidence type="ECO:0000256" key="5">
    <source>
        <dbReference type="ARBA" id="ARBA00022970"/>
    </source>
</evidence>
<accession>A0A7K5A101</accession>
<dbReference type="Proteomes" id="UP000517892">
    <property type="component" value="Unassembled WGS sequence"/>
</dbReference>
<evidence type="ECO:0000256" key="1">
    <source>
        <dbReference type="ARBA" id="ARBA00004141"/>
    </source>
</evidence>
<keyword evidence="5" id="KW-0029">Amino-acid transport</keyword>
<proteinExistence type="inferred from homology"/>
<dbReference type="GO" id="GO:0015179">
    <property type="term" value="F:L-amino acid transmembrane transporter activity"/>
    <property type="evidence" value="ECO:0007669"/>
    <property type="project" value="TreeGrafter"/>
</dbReference>
<name>A0A7K5A101_9AVES</name>
<comment type="caution">
    <text evidence="10">The sequence shown here is derived from an EMBL/GenBank/DDBJ whole genome shotgun (WGS) entry which is preliminary data.</text>
</comment>
<organism evidence="10 11">
    <name type="scientific">Centropus unirufus</name>
    <dbReference type="NCBI Taxonomy" id="1118519"/>
    <lineage>
        <taxon>Eukaryota</taxon>
        <taxon>Metazoa</taxon>
        <taxon>Chordata</taxon>
        <taxon>Craniata</taxon>
        <taxon>Vertebrata</taxon>
        <taxon>Euteleostomi</taxon>
        <taxon>Archelosauria</taxon>
        <taxon>Archosauria</taxon>
        <taxon>Dinosauria</taxon>
        <taxon>Saurischia</taxon>
        <taxon>Theropoda</taxon>
        <taxon>Coelurosauria</taxon>
        <taxon>Aves</taxon>
        <taxon>Neognathae</taxon>
        <taxon>Neoaves</taxon>
        <taxon>Otidimorphae</taxon>
        <taxon>Cuculiformes</taxon>
        <taxon>Centropidae</taxon>
        <taxon>Centropus</taxon>
    </lineage>
</organism>
<feature type="transmembrane region" description="Helical" evidence="8">
    <location>
        <begin position="294"/>
        <end position="316"/>
    </location>
</feature>
<sequence>QREAGERRPLLRAAGGAGLSSAGAVFILLKSALGAGLLSFPWAFGRAGGAVPALLVELGSLPFLLSGLAVLGHAAALSRQRTYQGVIRAVCGAAAGKLCEVCFFLNLFMISVALLRVVGDQLEKLRDALYPNGTLSGAPLPPPWYADQRFTLSALCVLVIFPLSVPREIGFQKYSSILGTLAACYLTAVVILKYYLKSGSLSSSEPPQPSRVSSWASVSSVIPTICFGFQCHEACVAIYSSMRNQSFSHWVVVSVFSMLICLLIYSLTGVYGYLTFGEAVASDVLMSYPGNDPVVIVARVLFGVSIVTIYPIVVLLGRAVVRDVWVTPKSGAVAVPEARERRSRVALTVTWMATTLAIALFVPDIGKVIELIGGISAFFIFIFPGKTPCPPSLCSCPSRAALVAWGVLSVLGGTFVCGQSAALAVLGLLR</sequence>
<dbReference type="FunFam" id="1.20.1740.10:FF:000038">
    <property type="entry name" value="Putative sodium-coupled neutral amino acid transporter 7"/>
    <property type="match status" value="1"/>
</dbReference>